<evidence type="ECO:0000313" key="2">
    <source>
        <dbReference type="Proteomes" id="UP001055879"/>
    </source>
</evidence>
<protein>
    <submittedName>
        <fullName evidence="1">Uncharacterized protein</fullName>
    </submittedName>
</protein>
<dbReference type="Proteomes" id="UP001055879">
    <property type="component" value="Linkage Group LG05"/>
</dbReference>
<comment type="caution">
    <text evidence="1">The sequence shown here is derived from an EMBL/GenBank/DDBJ whole genome shotgun (WGS) entry which is preliminary data.</text>
</comment>
<sequence>MLFLVSYGKNLLKMLCYVPYGEKPDVIISNLTLIEFHFYLTLDKESTRKSNFIESCYQFVKGLCFSFQFSSAATDMQIPEEIERVMVRIEAYLSIRRRVSDVGHLITCMNDLKVVLSSIVSMKETTFGNSLADRRLLVSLMEPTIEYMMRCVFKDPNQSLHKSCAVVELGLSKDLSSIQCRNLGEGFIRTKTKMLSCSICVELLVRHIRSDAMPQQLVGAAVYEERSFIVVGARGTILKMKLPHKIPLYGTVIGLLNLENEELVKKILETTRKSLQCSVNSHNDRQNDGLSTYI</sequence>
<dbReference type="EMBL" id="CM042051">
    <property type="protein sequence ID" value="KAI3729336.1"/>
    <property type="molecule type" value="Genomic_DNA"/>
</dbReference>
<keyword evidence="2" id="KW-1185">Reference proteome</keyword>
<gene>
    <name evidence="1" type="ORF">L6452_17992</name>
</gene>
<organism evidence="1 2">
    <name type="scientific">Arctium lappa</name>
    <name type="common">Greater burdock</name>
    <name type="synonym">Lappa major</name>
    <dbReference type="NCBI Taxonomy" id="4217"/>
    <lineage>
        <taxon>Eukaryota</taxon>
        <taxon>Viridiplantae</taxon>
        <taxon>Streptophyta</taxon>
        <taxon>Embryophyta</taxon>
        <taxon>Tracheophyta</taxon>
        <taxon>Spermatophyta</taxon>
        <taxon>Magnoliopsida</taxon>
        <taxon>eudicotyledons</taxon>
        <taxon>Gunneridae</taxon>
        <taxon>Pentapetalae</taxon>
        <taxon>asterids</taxon>
        <taxon>campanulids</taxon>
        <taxon>Asterales</taxon>
        <taxon>Asteraceae</taxon>
        <taxon>Carduoideae</taxon>
        <taxon>Cardueae</taxon>
        <taxon>Arctiinae</taxon>
        <taxon>Arctium</taxon>
    </lineage>
</organism>
<evidence type="ECO:0000313" key="1">
    <source>
        <dbReference type="EMBL" id="KAI3729336.1"/>
    </source>
</evidence>
<proteinExistence type="predicted"/>
<reference evidence="1 2" key="2">
    <citation type="journal article" date="2022" name="Mol. Ecol. Resour.">
        <title>The genomes of chicory, endive, great burdock and yacon provide insights into Asteraceae paleo-polyploidization history and plant inulin production.</title>
        <authorList>
            <person name="Fan W."/>
            <person name="Wang S."/>
            <person name="Wang H."/>
            <person name="Wang A."/>
            <person name="Jiang F."/>
            <person name="Liu H."/>
            <person name="Zhao H."/>
            <person name="Xu D."/>
            <person name="Zhang Y."/>
        </authorList>
    </citation>
    <scope>NUCLEOTIDE SEQUENCE [LARGE SCALE GENOMIC DNA]</scope>
    <source>
        <strain evidence="2">cv. Niubang</strain>
    </source>
</reference>
<name>A0ACB9C4Y0_ARCLA</name>
<accession>A0ACB9C4Y0</accession>
<reference evidence="2" key="1">
    <citation type="journal article" date="2022" name="Mol. Ecol. Resour.">
        <title>The genomes of chicory, endive, great burdock and yacon provide insights into Asteraceae palaeo-polyploidization history and plant inulin production.</title>
        <authorList>
            <person name="Fan W."/>
            <person name="Wang S."/>
            <person name="Wang H."/>
            <person name="Wang A."/>
            <person name="Jiang F."/>
            <person name="Liu H."/>
            <person name="Zhao H."/>
            <person name="Xu D."/>
            <person name="Zhang Y."/>
        </authorList>
    </citation>
    <scope>NUCLEOTIDE SEQUENCE [LARGE SCALE GENOMIC DNA]</scope>
    <source>
        <strain evidence="2">cv. Niubang</strain>
    </source>
</reference>